<evidence type="ECO:0000256" key="1">
    <source>
        <dbReference type="SAM" id="Phobius"/>
    </source>
</evidence>
<dbReference type="AlphaFoldDB" id="A0A7G9WBN3"/>
<proteinExistence type="predicted"/>
<keyword evidence="1" id="KW-1133">Transmembrane helix</keyword>
<keyword evidence="3" id="KW-1185">Reference proteome</keyword>
<protein>
    <submittedName>
        <fullName evidence="2">Uncharacterized protein</fullName>
    </submittedName>
</protein>
<keyword evidence="1" id="KW-0812">Transmembrane</keyword>
<dbReference type="KEGG" id="acae:HYG86_15630"/>
<dbReference type="RefSeq" id="WP_213166491.1">
    <property type="nucleotide sequence ID" value="NZ_CP058559.1"/>
</dbReference>
<gene>
    <name evidence="2" type="ORF">HYG86_15630</name>
</gene>
<dbReference type="Proteomes" id="UP000516160">
    <property type="component" value="Chromosome"/>
</dbReference>
<accession>A0A7G9WBN3</accession>
<feature type="transmembrane region" description="Helical" evidence="1">
    <location>
        <begin position="12"/>
        <end position="33"/>
    </location>
</feature>
<organism evidence="2 3">
    <name type="scientific">Alkalicella caledoniensis</name>
    <dbReference type="NCBI Taxonomy" id="2731377"/>
    <lineage>
        <taxon>Bacteria</taxon>
        <taxon>Bacillati</taxon>
        <taxon>Bacillota</taxon>
        <taxon>Clostridia</taxon>
        <taxon>Eubacteriales</taxon>
        <taxon>Proteinivoracaceae</taxon>
        <taxon>Alkalicella</taxon>
    </lineage>
</organism>
<keyword evidence="1" id="KW-0472">Membrane</keyword>
<sequence length="117" mass="13072">MNNKGAMLLSVGYGALLAALLGIIFATSVILVLQGTKRDELHLQGVIEANNIIAIYKAKDLDELMNNSYKLEGISKFNGEINIYKDNEFIVLDVILHYSYSNKDDLVNVRGYRYVGE</sequence>
<name>A0A7G9WBN3_ALKCA</name>
<dbReference type="EMBL" id="CP058559">
    <property type="protein sequence ID" value="QNO16095.1"/>
    <property type="molecule type" value="Genomic_DNA"/>
</dbReference>
<reference evidence="2 3" key="1">
    <citation type="submission" date="2020-07" db="EMBL/GenBank/DDBJ databases">
        <title>Alkalicella. sp. LB2 genome.</title>
        <authorList>
            <person name="Postec A."/>
            <person name="Quemeneur M."/>
        </authorList>
    </citation>
    <scope>NUCLEOTIDE SEQUENCE [LARGE SCALE GENOMIC DNA]</scope>
    <source>
        <strain evidence="2 3">LB2</strain>
    </source>
</reference>
<evidence type="ECO:0000313" key="2">
    <source>
        <dbReference type="EMBL" id="QNO16095.1"/>
    </source>
</evidence>
<evidence type="ECO:0000313" key="3">
    <source>
        <dbReference type="Proteomes" id="UP000516160"/>
    </source>
</evidence>